<feature type="signal peptide" evidence="1">
    <location>
        <begin position="1"/>
        <end position="19"/>
    </location>
</feature>
<keyword evidence="1" id="KW-0732">Signal</keyword>
<dbReference type="AlphaFoldDB" id="A0A1H7GSI1"/>
<evidence type="ECO:0000313" key="2">
    <source>
        <dbReference type="EMBL" id="SEK40969.1"/>
    </source>
</evidence>
<gene>
    <name evidence="2" type="ORF">SAMN05216469_102244</name>
</gene>
<proteinExistence type="predicted"/>
<dbReference type="EMBL" id="FOAT01000002">
    <property type="protein sequence ID" value="SEK40969.1"/>
    <property type="molecule type" value="Genomic_DNA"/>
</dbReference>
<protein>
    <submittedName>
        <fullName evidence="2">Uncharacterized protein</fullName>
    </submittedName>
</protein>
<dbReference type="Proteomes" id="UP000186015">
    <property type="component" value="Unassembled WGS sequence"/>
</dbReference>
<evidence type="ECO:0000256" key="1">
    <source>
        <dbReference type="SAM" id="SignalP"/>
    </source>
</evidence>
<evidence type="ECO:0000313" key="3">
    <source>
        <dbReference type="Proteomes" id="UP000186015"/>
    </source>
</evidence>
<accession>A0A1H7GSI1</accession>
<sequence length="101" mass="11201">MITKKFRMLAAFLTVSVFAAGTSVIPSSAYNFDVSNPARTINVRVNKPYIQYDIVSNELKNANDIPLVIRDKDGKQVARSGMVYDVSAKSTLRISQGYQQP</sequence>
<dbReference type="RefSeq" id="WP_074829572.1">
    <property type="nucleotide sequence ID" value="NZ_FOAT01000002.1"/>
</dbReference>
<organism evidence="2 3">
    <name type="scientific">Ruminococcus albus</name>
    <dbReference type="NCBI Taxonomy" id="1264"/>
    <lineage>
        <taxon>Bacteria</taxon>
        <taxon>Bacillati</taxon>
        <taxon>Bacillota</taxon>
        <taxon>Clostridia</taxon>
        <taxon>Eubacteriales</taxon>
        <taxon>Oscillospiraceae</taxon>
        <taxon>Ruminococcus</taxon>
    </lineage>
</organism>
<name>A0A1H7GSI1_RUMAL</name>
<feature type="chain" id="PRO_5039653823" evidence="1">
    <location>
        <begin position="20"/>
        <end position="101"/>
    </location>
</feature>
<reference evidence="2 3" key="1">
    <citation type="submission" date="2016-10" db="EMBL/GenBank/DDBJ databases">
        <authorList>
            <person name="de Groot N.N."/>
        </authorList>
    </citation>
    <scope>NUCLEOTIDE SEQUENCE [LARGE SCALE GENOMIC DNA]</scope>
    <source>
        <strain evidence="2 3">KH2T6</strain>
    </source>
</reference>